<feature type="compositionally biased region" description="Acidic residues" evidence="1">
    <location>
        <begin position="102"/>
        <end position="116"/>
    </location>
</feature>
<dbReference type="Gene3D" id="3.90.70.10">
    <property type="entry name" value="Cysteine proteinases"/>
    <property type="match status" value="1"/>
</dbReference>
<dbReference type="EMBL" id="JAACJK010000121">
    <property type="protein sequence ID" value="KAF5329166.1"/>
    <property type="molecule type" value="Genomic_DNA"/>
</dbReference>
<dbReference type="SUPFAM" id="SSF54001">
    <property type="entry name" value="Cysteine proteinases"/>
    <property type="match status" value="1"/>
</dbReference>
<dbReference type="OrthoDB" id="3243450at2759"/>
<evidence type="ECO:0000256" key="1">
    <source>
        <dbReference type="SAM" id="MobiDB-lite"/>
    </source>
</evidence>
<name>A0A8H5BTY7_9AGAR</name>
<accession>A0A8H5BTY7</accession>
<dbReference type="InterPro" id="IPR038765">
    <property type="entry name" value="Papain-like_cys_pep_sf"/>
</dbReference>
<evidence type="ECO:0000313" key="2">
    <source>
        <dbReference type="EMBL" id="KAF5329166.1"/>
    </source>
</evidence>
<keyword evidence="3" id="KW-1185">Reference proteome</keyword>
<sequence length="134" mass="14489">MNVEGDGKVEYEEVPLTMTKRLDGLLGTGALDYACLACAKNIVALKRTNFASFPEVLVIHAKEFQLVNWVPAKLDIPTILPKDNLLEFTEAHLGTGLKESEEPLPDDTENASAGGEEEGAVCQAALELGWSSCR</sequence>
<feature type="region of interest" description="Disordered" evidence="1">
    <location>
        <begin position="96"/>
        <end position="116"/>
    </location>
</feature>
<comment type="caution">
    <text evidence="2">The sequence shown here is derived from an EMBL/GenBank/DDBJ whole genome shotgun (WGS) entry which is preliminary data.</text>
</comment>
<protein>
    <submittedName>
        <fullName evidence="2">Uncharacterized protein</fullName>
    </submittedName>
</protein>
<dbReference type="AlphaFoldDB" id="A0A8H5BTY7"/>
<dbReference type="Proteomes" id="UP000541558">
    <property type="component" value="Unassembled WGS sequence"/>
</dbReference>
<gene>
    <name evidence="2" type="ORF">D9611_013210</name>
</gene>
<proteinExistence type="predicted"/>
<evidence type="ECO:0000313" key="3">
    <source>
        <dbReference type="Proteomes" id="UP000541558"/>
    </source>
</evidence>
<reference evidence="2 3" key="1">
    <citation type="journal article" date="2020" name="ISME J.">
        <title>Uncovering the hidden diversity of litter-decomposition mechanisms in mushroom-forming fungi.</title>
        <authorList>
            <person name="Floudas D."/>
            <person name="Bentzer J."/>
            <person name="Ahren D."/>
            <person name="Johansson T."/>
            <person name="Persson P."/>
            <person name="Tunlid A."/>
        </authorList>
    </citation>
    <scope>NUCLEOTIDE SEQUENCE [LARGE SCALE GENOMIC DNA]</scope>
    <source>
        <strain evidence="2 3">CBS 175.51</strain>
    </source>
</reference>
<organism evidence="2 3">
    <name type="scientific">Ephemerocybe angulata</name>
    <dbReference type="NCBI Taxonomy" id="980116"/>
    <lineage>
        <taxon>Eukaryota</taxon>
        <taxon>Fungi</taxon>
        <taxon>Dikarya</taxon>
        <taxon>Basidiomycota</taxon>
        <taxon>Agaricomycotina</taxon>
        <taxon>Agaricomycetes</taxon>
        <taxon>Agaricomycetidae</taxon>
        <taxon>Agaricales</taxon>
        <taxon>Agaricineae</taxon>
        <taxon>Psathyrellaceae</taxon>
        <taxon>Ephemerocybe</taxon>
    </lineage>
</organism>